<dbReference type="GO" id="GO:0005737">
    <property type="term" value="C:cytoplasm"/>
    <property type="evidence" value="ECO:0007669"/>
    <property type="project" value="TreeGrafter"/>
</dbReference>
<accession>A0A1H5WEE4</accession>
<dbReference type="Pfam" id="PF25390">
    <property type="entry name" value="WD40_RLD"/>
    <property type="match status" value="1"/>
</dbReference>
<feature type="chain" id="PRO_5009288192" evidence="3">
    <location>
        <begin position="19"/>
        <end position="401"/>
    </location>
</feature>
<feature type="signal peptide" evidence="3">
    <location>
        <begin position="1"/>
        <end position="18"/>
    </location>
</feature>
<dbReference type="Gene3D" id="2.130.10.30">
    <property type="entry name" value="Regulator of chromosome condensation 1/beta-lactamase-inhibitor protein II"/>
    <property type="match status" value="2"/>
</dbReference>
<dbReference type="Proteomes" id="UP000236723">
    <property type="component" value="Unassembled WGS sequence"/>
</dbReference>
<dbReference type="SUPFAM" id="SSF50985">
    <property type="entry name" value="RCC1/BLIP-II"/>
    <property type="match status" value="1"/>
</dbReference>
<proteinExistence type="predicted"/>
<feature type="domain" description="RCC1-like" evidence="4">
    <location>
        <begin position="30"/>
        <end position="272"/>
    </location>
</feature>
<name>A0A1H5WEE4_9ACTN</name>
<keyword evidence="2" id="KW-0677">Repeat</keyword>
<protein>
    <submittedName>
        <fullName evidence="5">Alpha-tubulin suppressor</fullName>
    </submittedName>
</protein>
<evidence type="ECO:0000256" key="1">
    <source>
        <dbReference type="ARBA" id="ARBA00022658"/>
    </source>
</evidence>
<reference evidence="6" key="1">
    <citation type="submission" date="2016-10" db="EMBL/GenBank/DDBJ databases">
        <authorList>
            <person name="Varghese N."/>
            <person name="Submissions S."/>
        </authorList>
    </citation>
    <scope>NUCLEOTIDE SEQUENCE [LARGE SCALE GENOMIC DNA]</scope>
    <source>
        <strain evidence="6">DSM 43163</strain>
    </source>
</reference>
<keyword evidence="6" id="KW-1185">Reference proteome</keyword>
<keyword evidence="3" id="KW-0732">Signal</keyword>
<dbReference type="PROSITE" id="PS00626">
    <property type="entry name" value="RCC1_2"/>
    <property type="match status" value="2"/>
</dbReference>
<evidence type="ECO:0000256" key="2">
    <source>
        <dbReference type="ARBA" id="ARBA00022737"/>
    </source>
</evidence>
<dbReference type="PANTHER" id="PTHR45982:SF1">
    <property type="entry name" value="REGULATOR OF CHROMOSOME CONDENSATION"/>
    <property type="match status" value="1"/>
</dbReference>
<evidence type="ECO:0000313" key="5">
    <source>
        <dbReference type="EMBL" id="SEF97626.1"/>
    </source>
</evidence>
<dbReference type="InterPro" id="IPR058923">
    <property type="entry name" value="RCC1-like_dom"/>
</dbReference>
<dbReference type="EMBL" id="FNVO01000002">
    <property type="protein sequence ID" value="SEF97626.1"/>
    <property type="molecule type" value="Genomic_DNA"/>
</dbReference>
<evidence type="ECO:0000256" key="3">
    <source>
        <dbReference type="SAM" id="SignalP"/>
    </source>
</evidence>
<dbReference type="RefSeq" id="WP_235017703.1">
    <property type="nucleotide sequence ID" value="NZ_FNVO01000002.1"/>
</dbReference>
<gene>
    <name evidence="5" type="ORF">SAMN04489712_102685</name>
</gene>
<organism evidence="5 6">
    <name type="scientific">Thermomonospora echinospora</name>
    <dbReference type="NCBI Taxonomy" id="1992"/>
    <lineage>
        <taxon>Bacteria</taxon>
        <taxon>Bacillati</taxon>
        <taxon>Actinomycetota</taxon>
        <taxon>Actinomycetes</taxon>
        <taxon>Streptosporangiales</taxon>
        <taxon>Thermomonosporaceae</taxon>
        <taxon>Thermomonospora</taxon>
    </lineage>
</organism>
<dbReference type="PANTHER" id="PTHR45982">
    <property type="entry name" value="REGULATOR OF CHROMOSOME CONDENSATION"/>
    <property type="match status" value="1"/>
</dbReference>
<dbReference type="InterPro" id="IPR000408">
    <property type="entry name" value="Reg_chr_condens"/>
</dbReference>
<dbReference type="AlphaFoldDB" id="A0A1H5WEE4"/>
<evidence type="ECO:0000259" key="4">
    <source>
        <dbReference type="Pfam" id="PF25390"/>
    </source>
</evidence>
<evidence type="ECO:0000313" key="6">
    <source>
        <dbReference type="Proteomes" id="UP000236723"/>
    </source>
</evidence>
<dbReference type="GO" id="GO:0005085">
    <property type="term" value="F:guanyl-nucleotide exchange factor activity"/>
    <property type="evidence" value="ECO:0007669"/>
    <property type="project" value="TreeGrafter"/>
</dbReference>
<dbReference type="Pfam" id="PF00415">
    <property type="entry name" value="RCC1"/>
    <property type="match status" value="2"/>
</dbReference>
<dbReference type="InterPro" id="IPR009091">
    <property type="entry name" value="RCC1/BLIP-II"/>
</dbReference>
<sequence>MAAVVIATVIAPSGTAAADDGTGTPINRTVGWGSNAYGQAGSGIVQAQHRTPVEVAGWPQSRYSQVATGETHSLGIGPNRVLQSWGSNSCGQLGTAGGSRNVPEPVRGAPSNMYGVAAGRDFSLALTGTGRVYAWGCNDKGQLGLGTTSGPIRSPALVPGLEGIIQITAGYDHALALTWDGLVYAWGLNDDGEAGDGTASPRPAPVPVYGLNNVRAVAAGIHHNLAVRNDDKLFAWGRNASGQLGTGSSYQDQLTPVQVPIPARVQNVAAGGHHSLALTTSYQIYAFGDNSYGQLGFGDLVNRTTPTLIPSLSAIHNVSAGVDFSLAQTPPDPAFPRYSIYAWGRNHIGQLGTGSTASVNAQPELVHRTRDEPPLRVAGVFAGSSSRHALAIQVTPWWTGP</sequence>
<dbReference type="PROSITE" id="PS50012">
    <property type="entry name" value="RCC1_3"/>
    <property type="match status" value="7"/>
</dbReference>
<keyword evidence="1" id="KW-0344">Guanine-nucleotide releasing factor</keyword>
<dbReference type="InterPro" id="IPR051553">
    <property type="entry name" value="Ran_GTPase-activating"/>
</dbReference>
<dbReference type="PRINTS" id="PR00633">
    <property type="entry name" value="RCCNDNSATION"/>
</dbReference>